<evidence type="ECO:0000313" key="3">
    <source>
        <dbReference type="Proteomes" id="UP000189670"/>
    </source>
</evidence>
<evidence type="ECO:0000259" key="1">
    <source>
        <dbReference type="PROSITE" id="PS50994"/>
    </source>
</evidence>
<name>A0A1V1P6M8_9BACT</name>
<dbReference type="GO" id="GO:0015074">
    <property type="term" value="P:DNA integration"/>
    <property type="evidence" value="ECO:0007669"/>
    <property type="project" value="InterPro"/>
</dbReference>
<dbReference type="SUPFAM" id="SSF53098">
    <property type="entry name" value="Ribonuclease H-like"/>
    <property type="match status" value="1"/>
</dbReference>
<protein>
    <recommendedName>
        <fullName evidence="1">Integrase catalytic domain-containing protein</fullName>
    </recommendedName>
</protein>
<reference evidence="3" key="1">
    <citation type="submission" date="2012-11" db="EMBL/GenBank/DDBJ databases">
        <authorList>
            <person name="Lucero-Rivera Y.E."/>
            <person name="Tovar-Ramirez D."/>
        </authorList>
    </citation>
    <scope>NUCLEOTIDE SEQUENCE [LARGE SCALE GENOMIC DNA]</scope>
    <source>
        <strain evidence="3">Araruama</strain>
    </source>
</reference>
<evidence type="ECO:0000313" key="2">
    <source>
        <dbReference type="EMBL" id="ETR70542.1"/>
    </source>
</evidence>
<dbReference type="InterPro" id="IPR012337">
    <property type="entry name" value="RNaseH-like_sf"/>
</dbReference>
<dbReference type="InterPro" id="IPR001584">
    <property type="entry name" value="Integrase_cat-core"/>
</dbReference>
<dbReference type="Pfam" id="PF00665">
    <property type="entry name" value="rve"/>
    <property type="match status" value="1"/>
</dbReference>
<gene>
    <name evidence="2" type="ORF">OMM_03169</name>
</gene>
<dbReference type="Gene3D" id="3.30.420.10">
    <property type="entry name" value="Ribonuclease H-like superfamily/Ribonuclease H"/>
    <property type="match status" value="1"/>
</dbReference>
<dbReference type="AlphaFoldDB" id="A0A1V1P6M8"/>
<proteinExistence type="predicted"/>
<feature type="domain" description="Integrase catalytic" evidence="1">
    <location>
        <begin position="1"/>
        <end position="165"/>
    </location>
</feature>
<dbReference type="InterPro" id="IPR036397">
    <property type="entry name" value="RNaseH_sf"/>
</dbReference>
<dbReference type="EMBL" id="ATBP01000407">
    <property type="protein sequence ID" value="ETR70542.1"/>
    <property type="molecule type" value="Genomic_DNA"/>
</dbReference>
<dbReference type="GO" id="GO:0003676">
    <property type="term" value="F:nucleic acid binding"/>
    <property type="evidence" value="ECO:0007669"/>
    <property type="project" value="InterPro"/>
</dbReference>
<comment type="caution">
    <text evidence="2">The sequence shown here is derived from an EMBL/GenBank/DDBJ whole genome shotgun (WGS) entry which is preliminary data.</text>
</comment>
<organism evidence="2 3">
    <name type="scientific">Candidatus Magnetoglobus multicellularis str. Araruama</name>
    <dbReference type="NCBI Taxonomy" id="890399"/>
    <lineage>
        <taxon>Bacteria</taxon>
        <taxon>Pseudomonadati</taxon>
        <taxon>Thermodesulfobacteriota</taxon>
        <taxon>Desulfobacteria</taxon>
        <taxon>Desulfobacterales</taxon>
        <taxon>Desulfobacteraceae</taxon>
        <taxon>Candidatus Magnetoglobus</taxon>
    </lineage>
</organism>
<accession>A0A1V1P6M8</accession>
<dbReference type="PANTHER" id="PTHR35004">
    <property type="entry name" value="TRANSPOSASE RV3428C-RELATED"/>
    <property type="match status" value="1"/>
</dbReference>
<dbReference type="PROSITE" id="PS50994">
    <property type="entry name" value="INTEGRASE"/>
    <property type="match status" value="1"/>
</dbReference>
<dbReference type="Proteomes" id="UP000189670">
    <property type="component" value="Unassembled WGS sequence"/>
</dbReference>
<sequence length="237" mass="28077">MDWSPHKVIIQGKEQTVQSGSIVLCYSRWLFMRHFTDQALESVISLHEQAFQELGAVPEIITYDNMTTVGRHVSTDKVWINPRFERFAKEYGFKIVILPPGAKERHGKVERPFHYIENNFLAGRVFDSMEDLNNRADQWRWNIIDLKEMVTKKRKEEMEKLLEYFEKHKNHMKYALFLEKKISIGSGVVESAVRRVINLRFKGNGSLWKDKIVEGLMHLRSFFKAGRWRDLIFLSWV</sequence>